<name>A0A0D9YSP5_9ORYZ</name>
<dbReference type="Proteomes" id="UP000026961">
    <property type="component" value="Chromosome 2"/>
</dbReference>
<organism evidence="5">
    <name type="scientific">Oryza glumipatula</name>
    <dbReference type="NCBI Taxonomy" id="40148"/>
    <lineage>
        <taxon>Eukaryota</taxon>
        <taxon>Viridiplantae</taxon>
        <taxon>Streptophyta</taxon>
        <taxon>Embryophyta</taxon>
        <taxon>Tracheophyta</taxon>
        <taxon>Spermatophyta</taxon>
        <taxon>Magnoliopsida</taxon>
        <taxon>Liliopsida</taxon>
        <taxon>Poales</taxon>
        <taxon>Poaceae</taxon>
        <taxon>BOP clade</taxon>
        <taxon>Oryzoideae</taxon>
        <taxon>Oryzeae</taxon>
        <taxon>Oryzinae</taxon>
        <taxon>Oryza</taxon>
    </lineage>
</organism>
<dbReference type="PANTHER" id="PTHR31234:SF72">
    <property type="entry name" value="NDR1_HIN1-LIKE PROTEIN 6"/>
    <property type="match status" value="1"/>
</dbReference>
<evidence type="ECO:0000256" key="2">
    <source>
        <dbReference type="ARBA" id="ARBA00023136"/>
    </source>
</evidence>
<keyword evidence="2 4" id="KW-0472">Membrane</keyword>
<keyword evidence="4" id="KW-0812">Transmembrane</keyword>
<dbReference type="eggNOG" id="ENOG502QVVS">
    <property type="taxonomic scope" value="Eukaryota"/>
</dbReference>
<keyword evidence="6" id="KW-1185">Reference proteome</keyword>
<evidence type="ECO:0000313" key="6">
    <source>
        <dbReference type="Proteomes" id="UP000026961"/>
    </source>
</evidence>
<protein>
    <submittedName>
        <fullName evidence="5">Uncharacterized protein</fullName>
    </submittedName>
</protein>
<evidence type="ECO:0000313" key="5">
    <source>
        <dbReference type="EnsemblPlants" id="OGLUM02G18040.1"/>
    </source>
</evidence>
<dbReference type="InterPro" id="IPR044839">
    <property type="entry name" value="NDR1-like"/>
</dbReference>
<feature type="transmembrane region" description="Helical" evidence="4">
    <location>
        <begin position="52"/>
        <end position="77"/>
    </location>
</feature>
<dbReference type="AlphaFoldDB" id="A0A0D9YSP5"/>
<comment type="subcellular location">
    <subcellularLocation>
        <location evidence="1">Membrane</location>
    </subcellularLocation>
</comment>
<reference evidence="5" key="2">
    <citation type="submission" date="2018-05" db="EMBL/GenBank/DDBJ databases">
        <title>OgluRS3 (Oryza glumaepatula Reference Sequence Version 3).</title>
        <authorList>
            <person name="Zhang J."/>
            <person name="Kudrna D."/>
            <person name="Lee S."/>
            <person name="Talag J."/>
            <person name="Welchert J."/>
            <person name="Wing R.A."/>
        </authorList>
    </citation>
    <scope>NUCLEOTIDE SEQUENCE [LARGE SCALE GENOMIC DNA]</scope>
</reference>
<dbReference type="EnsemblPlants" id="OGLUM02G18040.1">
    <property type="protein sequence ID" value="OGLUM02G18040.1"/>
    <property type="gene ID" value="OGLUM02G18040"/>
</dbReference>
<reference evidence="5" key="1">
    <citation type="submission" date="2015-04" db="UniProtKB">
        <authorList>
            <consortium name="EnsemblPlants"/>
        </authorList>
    </citation>
    <scope>IDENTIFICATION</scope>
</reference>
<evidence type="ECO:0000256" key="3">
    <source>
        <dbReference type="SAM" id="MobiDB-lite"/>
    </source>
</evidence>
<keyword evidence="4" id="KW-1133">Transmembrane helix</keyword>
<dbReference type="STRING" id="40148.A0A0D9YSP5"/>
<dbReference type="Gramene" id="OGLUM02G18040.1">
    <property type="protein sequence ID" value="OGLUM02G18040.1"/>
    <property type="gene ID" value="OGLUM02G18040"/>
</dbReference>
<proteinExistence type="predicted"/>
<feature type="region of interest" description="Disordered" evidence="3">
    <location>
        <begin position="12"/>
        <end position="43"/>
    </location>
</feature>
<accession>A0A0D9YSP5</accession>
<sequence length="250" mass="26940">MAFHDHVTFQDDEIDLEAGHTPPPPPPPADHETKLPKRQQQQRKKKKKRGCCCRLACAALVLVAAVATAAGALYLALDPRLPRYAIESLTVQAFDMDYDDHGGEYGYGDPQLTARASFDAAVRFENPNRAIGISYEEGSSLAVFYGGHRLSEGALPAFYQGHGDAGVVHVAMSDATLEGAGAVAEAMQQVVGGGGELPLVFRGELPVRVKVGPITTGKLTPTIRCDLVLDRLSTEGEIRVKNMSCKIKLW</sequence>
<dbReference type="GO" id="GO:0005886">
    <property type="term" value="C:plasma membrane"/>
    <property type="evidence" value="ECO:0007669"/>
    <property type="project" value="TreeGrafter"/>
</dbReference>
<dbReference type="PANTHER" id="PTHR31234">
    <property type="entry name" value="LATE EMBRYOGENESIS ABUNDANT (LEA) HYDROXYPROLINE-RICH GLYCOPROTEIN FAMILY"/>
    <property type="match status" value="1"/>
</dbReference>
<dbReference type="HOGENOM" id="CLU_051752_0_3_1"/>
<evidence type="ECO:0000256" key="4">
    <source>
        <dbReference type="SAM" id="Phobius"/>
    </source>
</evidence>
<dbReference type="GO" id="GO:0098542">
    <property type="term" value="P:defense response to other organism"/>
    <property type="evidence" value="ECO:0007669"/>
    <property type="project" value="InterPro"/>
</dbReference>
<evidence type="ECO:0000256" key="1">
    <source>
        <dbReference type="ARBA" id="ARBA00004370"/>
    </source>
</evidence>